<dbReference type="SUPFAM" id="SSF46689">
    <property type="entry name" value="Homeodomain-like"/>
    <property type="match status" value="1"/>
</dbReference>
<dbReference type="GO" id="GO:0003700">
    <property type="term" value="F:DNA-binding transcription factor activity"/>
    <property type="evidence" value="ECO:0007669"/>
    <property type="project" value="InterPro"/>
</dbReference>
<dbReference type="Gene3D" id="3.30.70.100">
    <property type="match status" value="1"/>
</dbReference>
<protein>
    <submittedName>
        <fullName evidence="5">Helix-turn-helix domain-containing protein</fullName>
    </submittedName>
</protein>
<evidence type="ECO:0000313" key="5">
    <source>
        <dbReference type="EMBL" id="HJA82577.1"/>
    </source>
</evidence>
<comment type="caution">
    <text evidence="5">The sequence shown here is derived from an EMBL/GenBank/DDBJ whole genome shotgun (WGS) entry which is preliminary data.</text>
</comment>
<name>A0A9D2KRT3_9BACE</name>
<dbReference type="Pfam" id="PF12833">
    <property type="entry name" value="HTH_18"/>
    <property type="match status" value="1"/>
</dbReference>
<evidence type="ECO:0000256" key="2">
    <source>
        <dbReference type="ARBA" id="ARBA00023125"/>
    </source>
</evidence>
<sequence>MTTTLHIKNMVCPRCIRAVTDCLTRLGLHPLSVELGIAQIEEDDIDDALRIRLRQTLEAEGFELLEAPRARLVEQIKDAVIRLVHYREAAPSANLSRYLSELVHKDYSTLSKAFSEETGTTIERYAIVQKIERVKELLTYDELTLNEIADRLGYSSAAYLSTQFKHITGLTPSAFKRSEGSKRRGLDEL</sequence>
<keyword evidence="1" id="KW-0805">Transcription regulation</keyword>
<evidence type="ECO:0000256" key="3">
    <source>
        <dbReference type="ARBA" id="ARBA00023163"/>
    </source>
</evidence>
<dbReference type="PANTHER" id="PTHR43280:SF28">
    <property type="entry name" value="HTH-TYPE TRANSCRIPTIONAL ACTIVATOR RHAS"/>
    <property type="match status" value="1"/>
</dbReference>
<accession>A0A9D2KRT3</accession>
<evidence type="ECO:0000256" key="1">
    <source>
        <dbReference type="ARBA" id="ARBA00023015"/>
    </source>
</evidence>
<reference evidence="5" key="2">
    <citation type="submission" date="2021-04" db="EMBL/GenBank/DDBJ databases">
        <authorList>
            <person name="Gilroy R."/>
        </authorList>
    </citation>
    <scope>NUCLEOTIDE SEQUENCE</scope>
    <source>
        <strain evidence="5">ChiHecec1B25-7008</strain>
    </source>
</reference>
<dbReference type="Proteomes" id="UP000823860">
    <property type="component" value="Unassembled WGS sequence"/>
</dbReference>
<keyword evidence="3" id="KW-0804">Transcription</keyword>
<dbReference type="PANTHER" id="PTHR43280">
    <property type="entry name" value="ARAC-FAMILY TRANSCRIPTIONAL REGULATOR"/>
    <property type="match status" value="1"/>
</dbReference>
<dbReference type="PROSITE" id="PS01124">
    <property type="entry name" value="HTH_ARAC_FAMILY_2"/>
    <property type="match status" value="1"/>
</dbReference>
<dbReference type="GO" id="GO:0043565">
    <property type="term" value="F:sequence-specific DNA binding"/>
    <property type="evidence" value="ECO:0007669"/>
    <property type="project" value="InterPro"/>
</dbReference>
<keyword evidence="2" id="KW-0238">DNA-binding</keyword>
<gene>
    <name evidence="5" type="ORF">H9785_01180</name>
</gene>
<organism evidence="5 6">
    <name type="scientific">Candidatus Bacteroides intestinavium</name>
    <dbReference type="NCBI Taxonomy" id="2838469"/>
    <lineage>
        <taxon>Bacteria</taxon>
        <taxon>Pseudomonadati</taxon>
        <taxon>Bacteroidota</taxon>
        <taxon>Bacteroidia</taxon>
        <taxon>Bacteroidales</taxon>
        <taxon>Bacteroidaceae</taxon>
        <taxon>Bacteroides</taxon>
    </lineage>
</organism>
<evidence type="ECO:0000259" key="4">
    <source>
        <dbReference type="PROSITE" id="PS01124"/>
    </source>
</evidence>
<reference evidence="5" key="1">
    <citation type="journal article" date="2021" name="PeerJ">
        <title>Extensive microbial diversity within the chicken gut microbiome revealed by metagenomics and culture.</title>
        <authorList>
            <person name="Gilroy R."/>
            <person name="Ravi A."/>
            <person name="Getino M."/>
            <person name="Pursley I."/>
            <person name="Horton D.L."/>
            <person name="Alikhan N.F."/>
            <person name="Baker D."/>
            <person name="Gharbi K."/>
            <person name="Hall N."/>
            <person name="Watson M."/>
            <person name="Adriaenssens E.M."/>
            <person name="Foster-Nyarko E."/>
            <person name="Jarju S."/>
            <person name="Secka A."/>
            <person name="Antonio M."/>
            <person name="Oren A."/>
            <person name="Chaudhuri R.R."/>
            <person name="La Ragione R."/>
            <person name="Hildebrand F."/>
            <person name="Pallen M.J."/>
        </authorList>
    </citation>
    <scope>NUCLEOTIDE SEQUENCE</scope>
    <source>
        <strain evidence="5">ChiHecec1B25-7008</strain>
    </source>
</reference>
<dbReference type="InterPro" id="IPR018062">
    <property type="entry name" value="HTH_AraC-typ_CS"/>
</dbReference>
<proteinExistence type="predicted"/>
<dbReference type="Gene3D" id="1.10.10.60">
    <property type="entry name" value="Homeodomain-like"/>
    <property type="match status" value="1"/>
</dbReference>
<dbReference type="EMBL" id="DWZE01000014">
    <property type="protein sequence ID" value="HJA82577.1"/>
    <property type="molecule type" value="Genomic_DNA"/>
</dbReference>
<feature type="domain" description="HTH araC/xylS-type" evidence="4">
    <location>
        <begin position="99"/>
        <end position="178"/>
    </location>
</feature>
<dbReference type="InterPro" id="IPR018060">
    <property type="entry name" value="HTH_AraC"/>
</dbReference>
<evidence type="ECO:0000313" key="6">
    <source>
        <dbReference type="Proteomes" id="UP000823860"/>
    </source>
</evidence>
<dbReference type="InterPro" id="IPR009057">
    <property type="entry name" value="Homeodomain-like_sf"/>
</dbReference>
<dbReference type="SMART" id="SM00342">
    <property type="entry name" value="HTH_ARAC"/>
    <property type="match status" value="1"/>
</dbReference>
<dbReference type="PROSITE" id="PS00041">
    <property type="entry name" value="HTH_ARAC_FAMILY_1"/>
    <property type="match status" value="1"/>
</dbReference>
<dbReference type="AlphaFoldDB" id="A0A9D2KRT3"/>